<reference evidence="1 2" key="1">
    <citation type="submission" date="2017-12" db="EMBL/GenBank/DDBJ databases">
        <title>Comparative genomics of Botrytis spp.</title>
        <authorList>
            <person name="Valero-Jimenez C.A."/>
            <person name="Tapia P."/>
            <person name="Veloso J."/>
            <person name="Silva-Moreno E."/>
            <person name="Staats M."/>
            <person name="Valdes J.H."/>
            <person name="Van Kan J.A.L."/>
        </authorList>
    </citation>
    <scope>NUCLEOTIDE SEQUENCE [LARGE SCALE GENOMIC DNA]</scope>
    <source>
        <strain evidence="1 2">Bt9001</strain>
    </source>
</reference>
<gene>
    <name evidence="1" type="ORF">BTUL_0337g00020</name>
</gene>
<protein>
    <submittedName>
        <fullName evidence="1">Uncharacterized protein</fullName>
    </submittedName>
</protein>
<dbReference type="AlphaFoldDB" id="A0A4Z1E4W3"/>
<keyword evidence="2" id="KW-1185">Reference proteome</keyword>
<comment type="caution">
    <text evidence="1">The sequence shown here is derived from an EMBL/GenBank/DDBJ whole genome shotgun (WGS) entry which is preliminary data.</text>
</comment>
<accession>A0A4Z1E4W3</accession>
<proteinExistence type="predicted"/>
<dbReference type="Proteomes" id="UP000297777">
    <property type="component" value="Unassembled WGS sequence"/>
</dbReference>
<organism evidence="1 2">
    <name type="scientific">Botrytis tulipae</name>
    <dbReference type="NCBI Taxonomy" id="87230"/>
    <lineage>
        <taxon>Eukaryota</taxon>
        <taxon>Fungi</taxon>
        <taxon>Dikarya</taxon>
        <taxon>Ascomycota</taxon>
        <taxon>Pezizomycotina</taxon>
        <taxon>Leotiomycetes</taxon>
        <taxon>Helotiales</taxon>
        <taxon>Sclerotiniaceae</taxon>
        <taxon>Botrytis</taxon>
    </lineage>
</organism>
<dbReference type="EMBL" id="PQXH01000335">
    <property type="protein sequence ID" value="TGO07064.1"/>
    <property type="molecule type" value="Genomic_DNA"/>
</dbReference>
<evidence type="ECO:0000313" key="2">
    <source>
        <dbReference type="Proteomes" id="UP000297777"/>
    </source>
</evidence>
<name>A0A4Z1E4W3_9HELO</name>
<sequence>MTSKLALVTKNIKTLDDPHKIWPLVRSDTIALSPEKAMANPDRLGKFRELEVRTDLSASLVAAAKRIFEKS</sequence>
<evidence type="ECO:0000313" key="1">
    <source>
        <dbReference type="EMBL" id="TGO07064.1"/>
    </source>
</evidence>